<evidence type="ECO:0000256" key="28">
    <source>
        <dbReference type="SAM" id="MobiDB-lite"/>
    </source>
</evidence>
<feature type="compositionally biased region" description="Low complexity" evidence="28">
    <location>
        <begin position="1878"/>
        <end position="1888"/>
    </location>
</feature>
<proteinExistence type="predicted"/>
<protein>
    <recommendedName>
        <fullName evidence="22">Transcription factor E4F1</fullName>
        <ecNumber evidence="5">2.3.2.27</ecNumber>
    </recommendedName>
    <alternativeName>
        <fullName evidence="23">Putative E3 ubiquitin-protein ligase E4F1</fullName>
    </alternativeName>
    <alternativeName>
        <fullName evidence="25">RING-type E3 ubiquitin transferase E4F1</fullName>
    </alternativeName>
    <alternativeName>
        <fullName evidence="24">Transcription factor E4F</fullName>
    </alternativeName>
</protein>
<accession>A0A5J5CS13</accession>
<evidence type="ECO:0000256" key="18">
    <source>
        <dbReference type="ARBA" id="ARBA00023125"/>
    </source>
</evidence>
<dbReference type="PROSITE" id="PS00028">
    <property type="entry name" value="ZINC_FINGER_C2H2_1"/>
    <property type="match status" value="8"/>
</dbReference>
<dbReference type="CDD" id="cd06743">
    <property type="entry name" value="PDZ1_L-delphilin-like"/>
    <property type="match status" value="1"/>
</dbReference>
<evidence type="ECO:0000256" key="22">
    <source>
        <dbReference type="ARBA" id="ARBA00067631"/>
    </source>
</evidence>
<feature type="compositionally biased region" description="Basic and acidic residues" evidence="28">
    <location>
        <begin position="2098"/>
        <end position="2107"/>
    </location>
</feature>
<evidence type="ECO:0000256" key="20">
    <source>
        <dbReference type="ARBA" id="ARBA00023242"/>
    </source>
</evidence>
<dbReference type="CDD" id="cd00136">
    <property type="entry name" value="PDZ_canonical"/>
    <property type="match status" value="1"/>
</dbReference>
<dbReference type="PROSITE" id="PS51444">
    <property type="entry name" value="FH2"/>
    <property type="match status" value="1"/>
</dbReference>
<dbReference type="GO" id="GO:0003677">
    <property type="term" value="F:DNA binding"/>
    <property type="evidence" value="ECO:0007669"/>
    <property type="project" value="UniProtKB-KW"/>
</dbReference>
<keyword evidence="21" id="KW-0131">Cell cycle</keyword>
<keyword evidence="17" id="KW-0805">Transcription regulation</keyword>
<feature type="compositionally biased region" description="Pro residues" evidence="28">
    <location>
        <begin position="1291"/>
        <end position="1308"/>
    </location>
</feature>
<feature type="compositionally biased region" description="Pro residues" evidence="28">
    <location>
        <begin position="2299"/>
        <end position="2316"/>
    </location>
</feature>
<dbReference type="GO" id="GO:0051301">
    <property type="term" value="P:cell division"/>
    <property type="evidence" value="ECO:0007669"/>
    <property type="project" value="UniProtKB-KW"/>
</dbReference>
<feature type="region of interest" description="Disordered" evidence="28">
    <location>
        <begin position="1878"/>
        <end position="1897"/>
    </location>
</feature>
<dbReference type="GO" id="GO:0045944">
    <property type="term" value="P:positive regulation of transcription by RNA polymerase II"/>
    <property type="evidence" value="ECO:0007669"/>
    <property type="project" value="UniProtKB-ARBA"/>
</dbReference>
<feature type="domain" description="C2H2-type" evidence="30">
    <location>
        <begin position="427"/>
        <end position="454"/>
    </location>
</feature>
<keyword evidence="9" id="KW-0132">Cell division</keyword>
<evidence type="ECO:0000256" key="25">
    <source>
        <dbReference type="ARBA" id="ARBA00083844"/>
    </source>
</evidence>
<evidence type="ECO:0000256" key="24">
    <source>
        <dbReference type="ARBA" id="ARBA00076827"/>
    </source>
</evidence>
<keyword evidence="7" id="KW-0678">Repressor</keyword>
<keyword evidence="11" id="KW-0479">Metal-binding</keyword>
<feature type="compositionally biased region" description="Polar residues" evidence="28">
    <location>
        <begin position="1420"/>
        <end position="1432"/>
    </location>
</feature>
<feature type="compositionally biased region" description="Polar residues" evidence="28">
    <location>
        <begin position="1576"/>
        <end position="1600"/>
    </location>
</feature>
<feature type="region of interest" description="Disordered" evidence="28">
    <location>
        <begin position="1289"/>
        <end position="1331"/>
    </location>
</feature>
<evidence type="ECO:0000256" key="8">
    <source>
        <dbReference type="ARBA" id="ARBA00022604"/>
    </source>
</evidence>
<dbReference type="GO" id="GO:0005654">
    <property type="term" value="C:nucleoplasm"/>
    <property type="evidence" value="ECO:0007669"/>
    <property type="project" value="UniProtKB-SubCell"/>
</dbReference>
<evidence type="ECO:0000256" key="5">
    <source>
        <dbReference type="ARBA" id="ARBA00012483"/>
    </source>
</evidence>
<dbReference type="InterPro" id="IPR036034">
    <property type="entry name" value="PDZ_sf"/>
</dbReference>
<feature type="region of interest" description="Disordered" evidence="28">
    <location>
        <begin position="2004"/>
        <end position="2045"/>
    </location>
</feature>
<comment type="caution">
    <text evidence="32">The sequence shown here is derived from an EMBL/GenBank/DDBJ whole genome shotgun (WGS) entry which is preliminary data.</text>
</comment>
<gene>
    <name evidence="32" type="ORF">FQN60_003746</name>
</gene>
<evidence type="ECO:0000256" key="1">
    <source>
        <dbReference type="ARBA" id="ARBA00000900"/>
    </source>
</evidence>
<feature type="domain" description="C2H2-type" evidence="30">
    <location>
        <begin position="371"/>
        <end position="398"/>
    </location>
</feature>
<dbReference type="PROSITE" id="PS50157">
    <property type="entry name" value="ZINC_FINGER_C2H2_2"/>
    <property type="match status" value="9"/>
</dbReference>
<evidence type="ECO:0000256" key="14">
    <source>
        <dbReference type="ARBA" id="ARBA00022776"/>
    </source>
</evidence>
<dbReference type="CDD" id="cd07355">
    <property type="entry name" value="HN_L-delphilin-R2_like"/>
    <property type="match status" value="1"/>
</dbReference>
<evidence type="ECO:0000256" key="2">
    <source>
        <dbReference type="ARBA" id="ARBA00004496"/>
    </source>
</evidence>
<dbReference type="SMART" id="SM00355">
    <property type="entry name" value="ZnF_C2H2"/>
    <property type="match status" value="9"/>
</dbReference>
<feature type="compositionally biased region" description="Pro residues" evidence="28">
    <location>
        <begin position="1602"/>
        <end position="1627"/>
    </location>
</feature>
<keyword evidence="8" id="KW-0341">Growth regulation</keyword>
<keyword evidence="14" id="KW-0498">Mitosis</keyword>
<feature type="domain" description="C2H2-type" evidence="30">
    <location>
        <begin position="483"/>
        <end position="510"/>
    </location>
</feature>
<dbReference type="InterPro" id="IPR042201">
    <property type="entry name" value="FH2_Formin_sf"/>
</dbReference>
<feature type="compositionally biased region" description="Polar residues" evidence="28">
    <location>
        <begin position="1317"/>
        <end position="1331"/>
    </location>
</feature>
<dbReference type="FunFam" id="3.30.160.60:FF:000710">
    <property type="entry name" value="Zinc finger protein 768"/>
    <property type="match status" value="1"/>
</dbReference>
<feature type="domain" description="C2H2-type" evidence="30">
    <location>
        <begin position="151"/>
        <end position="178"/>
    </location>
</feature>
<keyword evidence="10" id="KW-0808">Transferase</keyword>
<feature type="domain" description="C2H2-type" evidence="30">
    <location>
        <begin position="455"/>
        <end position="482"/>
    </location>
</feature>
<feature type="compositionally biased region" description="Basic residues" evidence="28">
    <location>
        <begin position="2171"/>
        <end position="2185"/>
    </location>
</feature>
<evidence type="ECO:0000256" key="3">
    <source>
        <dbReference type="ARBA" id="ARBA00004642"/>
    </source>
</evidence>
<dbReference type="Gene3D" id="1.20.58.2220">
    <property type="entry name" value="Formin, FH2 domain"/>
    <property type="match status" value="1"/>
</dbReference>
<dbReference type="SMART" id="SM00498">
    <property type="entry name" value="FH2"/>
    <property type="match status" value="1"/>
</dbReference>
<evidence type="ECO:0000256" key="9">
    <source>
        <dbReference type="ARBA" id="ARBA00022618"/>
    </source>
</evidence>
<feature type="compositionally biased region" description="Polar residues" evidence="28">
    <location>
        <begin position="1458"/>
        <end position="1470"/>
    </location>
</feature>
<dbReference type="PANTHER" id="PTHR45725:SF13">
    <property type="entry name" value="DELPHILIN-LIKE ISOFORM X1"/>
    <property type="match status" value="1"/>
</dbReference>
<dbReference type="CDD" id="cd06744">
    <property type="entry name" value="PDZ2_L-delphilin-like"/>
    <property type="match status" value="1"/>
</dbReference>
<evidence type="ECO:0000256" key="16">
    <source>
        <dbReference type="ARBA" id="ARBA00022833"/>
    </source>
</evidence>
<evidence type="ECO:0000256" key="4">
    <source>
        <dbReference type="ARBA" id="ARBA00004906"/>
    </source>
</evidence>
<evidence type="ECO:0000256" key="15">
    <source>
        <dbReference type="ARBA" id="ARBA00022786"/>
    </source>
</evidence>
<dbReference type="EMBL" id="VOFY01000015">
    <property type="protein sequence ID" value="KAA8585052.1"/>
    <property type="molecule type" value="Genomic_DNA"/>
</dbReference>
<dbReference type="Pfam" id="PF17820">
    <property type="entry name" value="PDZ_6"/>
    <property type="match status" value="1"/>
</dbReference>
<evidence type="ECO:0000256" key="13">
    <source>
        <dbReference type="ARBA" id="ARBA00022771"/>
    </source>
</evidence>
<dbReference type="GO" id="GO:0005737">
    <property type="term" value="C:cytoplasm"/>
    <property type="evidence" value="ECO:0007669"/>
    <property type="project" value="UniProtKB-SubCell"/>
</dbReference>
<feature type="compositionally biased region" description="Polar residues" evidence="28">
    <location>
        <begin position="2072"/>
        <end position="2083"/>
    </location>
</feature>
<dbReference type="FunFam" id="3.30.160.60:FF:001557">
    <property type="entry name" value="Transcription factor E4F1"/>
    <property type="match status" value="1"/>
</dbReference>
<feature type="coiled-coil region" evidence="27">
    <location>
        <begin position="1713"/>
        <end position="1740"/>
    </location>
</feature>
<dbReference type="Pfam" id="PF00595">
    <property type="entry name" value="PDZ"/>
    <property type="match status" value="2"/>
</dbReference>
<evidence type="ECO:0000256" key="23">
    <source>
        <dbReference type="ARBA" id="ARBA00075006"/>
    </source>
</evidence>
<keyword evidence="19" id="KW-0804">Transcription</keyword>
<feature type="domain" description="C2H2-type" evidence="30">
    <location>
        <begin position="179"/>
        <end position="206"/>
    </location>
</feature>
<feature type="region of interest" description="Disordered" evidence="28">
    <location>
        <begin position="68"/>
        <end position="141"/>
    </location>
</feature>
<dbReference type="Gene3D" id="1.20.1160.20">
    <property type="match status" value="2"/>
</dbReference>
<reference evidence="32 33" key="1">
    <citation type="submission" date="2019-08" db="EMBL/GenBank/DDBJ databases">
        <title>A chromosome-level genome assembly, high-density linkage maps, and genome scans reveal the genomic architecture of hybrid incompatibilities underlying speciation via character displacement in darters (Percidae: Etheostominae).</title>
        <authorList>
            <person name="Moran R.L."/>
            <person name="Catchen J.M."/>
            <person name="Fuller R.C."/>
        </authorList>
    </citation>
    <scope>NUCLEOTIDE SEQUENCE [LARGE SCALE GENOMIC DNA]</scope>
    <source>
        <strain evidence="32">EspeVRDwgs_2016</strain>
        <tissue evidence="32">Muscle</tissue>
    </source>
</reference>
<feature type="region of interest" description="Disordered" evidence="28">
    <location>
        <begin position="2696"/>
        <end position="2716"/>
    </location>
</feature>
<feature type="compositionally biased region" description="Polar residues" evidence="28">
    <location>
        <begin position="1842"/>
        <end position="1868"/>
    </location>
</feature>
<feature type="region of interest" description="Disordered" evidence="28">
    <location>
        <begin position="1"/>
        <end position="29"/>
    </location>
</feature>
<feature type="compositionally biased region" description="Pro residues" evidence="28">
    <location>
        <begin position="1475"/>
        <end position="1490"/>
    </location>
</feature>
<dbReference type="Gene3D" id="3.30.160.60">
    <property type="entry name" value="Classic Zinc Finger"/>
    <property type="match status" value="8"/>
</dbReference>
<feature type="compositionally biased region" description="Low complexity" evidence="28">
    <location>
        <begin position="2030"/>
        <end position="2043"/>
    </location>
</feature>
<dbReference type="EC" id="2.3.2.27" evidence="5"/>
<feature type="compositionally biased region" description="Pro residues" evidence="28">
    <location>
        <begin position="1436"/>
        <end position="1453"/>
    </location>
</feature>
<evidence type="ECO:0000256" key="10">
    <source>
        <dbReference type="ARBA" id="ARBA00022679"/>
    </source>
</evidence>
<feature type="region of interest" description="Disordered" evidence="28">
    <location>
        <begin position="1841"/>
        <end position="1873"/>
    </location>
</feature>
<feature type="compositionally biased region" description="Acidic residues" evidence="28">
    <location>
        <begin position="1537"/>
        <end position="1567"/>
    </location>
</feature>
<evidence type="ECO:0000256" key="27">
    <source>
        <dbReference type="SAM" id="Coils"/>
    </source>
</evidence>
<dbReference type="Gene3D" id="2.30.42.10">
    <property type="match status" value="3"/>
</dbReference>
<feature type="compositionally biased region" description="Polar residues" evidence="28">
    <location>
        <begin position="1367"/>
        <end position="1383"/>
    </location>
</feature>
<dbReference type="Pfam" id="PF00096">
    <property type="entry name" value="zf-C2H2"/>
    <property type="match status" value="4"/>
</dbReference>
<feature type="domain" description="PDZ" evidence="29">
    <location>
        <begin position="855"/>
        <end position="919"/>
    </location>
</feature>
<dbReference type="GO" id="GO:0061630">
    <property type="term" value="F:ubiquitin protein ligase activity"/>
    <property type="evidence" value="ECO:0007669"/>
    <property type="project" value="UniProtKB-EC"/>
</dbReference>
<feature type="compositionally biased region" description="Polar residues" evidence="28">
    <location>
        <begin position="2214"/>
        <end position="2252"/>
    </location>
</feature>
<evidence type="ECO:0000313" key="33">
    <source>
        <dbReference type="Proteomes" id="UP000327493"/>
    </source>
</evidence>
<feature type="region of interest" description="Disordered" evidence="28">
    <location>
        <begin position="2072"/>
        <end position="2321"/>
    </location>
</feature>
<evidence type="ECO:0000259" key="30">
    <source>
        <dbReference type="PROSITE" id="PS50157"/>
    </source>
</evidence>
<dbReference type="Pfam" id="PF02181">
    <property type="entry name" value="FH2"/>
    <property type="match status" value="1"/>
</dbReference>
<feature type="compositionally biased region" description="Low complexity" evidence="28">
    <location>
        <begin position="1628"/>
        <end position="1639"/>
    </location>
</feature>
<feature type="compositionally biased region" description="Low complexity" evidence="28">
    <location>
        <begin position="2278"/>
        <end position="2292"/>
    </location>
</feature>
<keyword evidence="13 26" id="KW-0863">Zinc-finger</keyword>
<dbReference type="FunFam" id="3.30.160.60:FF:000100">
    <property type="entry name" value="Zinc finger 45-like"/>
    <property type="match status" value="1"/>
</dbReference>
<keyword evidence="6" id="KW-0963">Cytoplasm</keyword>
<dbReference type="InterPro" id="IPR036236">
    <property type="entry name" value="Znf_C2H2_sf"/>
</dbReference>
<comment type="catalytic activity">
    <reaction evidence="1">
        <text>S-ubiquitinyl-[E2 ubiquitin-conjugating enzyme]-L-cysteine + [acceptor protein]-L-lysine = [E2 ubiquitin-conjugating enzyme]-L-cysteine + N(6)-ubiquitinyl-[acceptor protein]-L-lysine.</text>
        <dbReference type="EC" id="2.3.2.27"/>
    </reaction>
</comment>
<feature type="region of interest" description="Disordered" evidence="28">
    <location>
        <begin position="1360"/>
        <end position="1516"/>
    </location>
</feature>
<evidence type="ECO:0000256" key="19">
    <source>
        <dbReference type="ARBA" id="ARBA00023163"/>
    </source>
</evidence>
<dbReference type="InterPro" id="IPR041489">
    <property type="entry name" value="PDZ_6"/>
</dbReference>
<evidence type="ECO:0000256" key="11">
    <source>
        <dbReference type="ARBA" id="ARBA00022723"/>
    </source>
</evidence>
<feature type="region of interest" description="Disordered" evidence="28">
    <location>
        <begin position="1904"/>
        <end position="1977"/>
    </location>
</feature>
<sequence length="2716" mass="304900">MNVENNHTAETEREQTTNGNETITIKTTLGDEDEDVHKCGRCQSEFTTLEAFIQHKLQHNCKREASGQEANQEVAAANGSSSSEVKTAEGASSDEPVKATNDESSGILGRGRRKKNVLLKVTDHSDGTEGSLSDNADSDKPVYKVNQQGRYICQLCDKTFKTTNILRTHLKTHSDQKNFSCDLCGTSFRTKGSLIRHNRRHTDERPYRCTLCGQSFRESGVEVAGQQQEVVVVEQQPEDQEMVEAQTAVVSVVEAGSQEVLHQVHFTMEVNGTTQEQQVVVEQSQAEALAAAAAAGNNLICQAIINSGIALGTEEAVVEETSQATEDKNKVVSECPDVDESITEIQVKEEFVEMEAEEASDGDDQTTLKLHMCPHCNRSFKGLNYLRFHVKGHMGYKPFKCTLCHKEFLTGYLLKKHMEVHVSERRYKCGECGKLYKTIGHVREHMRAHSDERPYRCARCNKGYKTKNALQVHQRTHGDEKPYVCEFCLRGFREKGSLVRHIRHHTGEKPFKCPKCGRGFAEHGTLNRHMRAKGGCQKDDSNEQQDAITEEQASVDSLTTEAIISEDPHAVLVEFSSVVADTQEYIIKTQTEEEVQEEEVTLIHDSQNEMGNHIMKVVQRIVSQSHAAGGTGSHQIIVRNMALNEEGASISDCGDTITIATPESLTEQVAMTLASAISDGTLLATASTVETADGTVTMVTTEEAVEEGIQMVQQQEEYVITSPEEAGGKERLAGTCPAASRARMRRFLSRKGRFSLRQSKSGTRSASKDFYLGLPATNQNWPEAFGFRLGGTGPSYILSVVEGSSAYLAGLQPGDQVVDIEGQDVTNLSTPALIALAQTLKTVPPSIGVVSRIEQIDITPGPDGRFGFTIVGDCPLMVEDCMPNGPAGRNGLKAGDYVMEVNGIPVKHHETAAAMIKAAQGRPLRLGVLSMARRPKRLSSSMRVLSQSGDSIRELDVKEHLFEVLKQYATERDVETLAEALPDILITEEHQQLIDSVRIFIPKKHRERFDEVVSQSLLSRLKGRSFSDPSRNHLRRSRSEDHPERLLVSTRASSVPRTHAEEGMAPPTRGMRKTTSLIAGHSSGTTTNCRTVRVCKGNTSFGFTLRGHAPVWIDSVIPGSPADKAGLKPGDRILFLNGLDMRTSSHEKVVSMLQGSGAMPTLVVEDGPPTFTLSEQDLAGGGVPIERSRSPMLSSLQWVAEILPPSIRVQGRTFGQQLEHLLTIQERYTICKALENFFQHRNVDTLIVDVFPVLDTPAKQVIWQFVYQLLTYEEQEHCQSKISRFLGYKAPVPPPPPPPPPPPEPEVVPEPHRRSSSMRVTGTTYRSSVRGRSSDDLVIGTHLGQGFRAEMLLETGMRLAPGERQSGDGTSLPETPNNLTNLSAVYAELENMYSTKRSKSLKSRAPPAPESLLDLEPPSRTASPTIHANTGSRMGPQPPTSWPEPLPSPPTPQFYPSGLTSQTSGESNPYISLDSPPPSPPEPSDFPSSPPTHRSNKRRYTFSKPPRSEDTDRFLDALSEQLGQRVAIVDDFLTPENDYEEDVVQMGFPDEEDEDNDEELGVDEDENGGFVAPELSSPSDVQSSSGEENASSLTYSSSSDHIPPPPMTPPPPPPVQFNDPPPPPPAPAQSQSQHQQQQQLSYTPEHSPRAYVPIRRKSGPPPPPPPRSNPPPKRHSLHKVLPTREDLQVHATIQELKAFQEKQVYQERLAYEEQQAYKERQAYEEQKAFEEQQLFQEQQAYKEQQAYQEKIFKERQAYKEQKVYEEQKAFEEQQMYQEQQAYQERQAYEQRQAYQEQKAYEQRQVYKEQKAFEELQSYQEQKAFEERKAYEEQKAYEELQSYEEQQACQDQQIYQSHHSMPNQPTQQKSHSPLPLQQLHQSLPSLPSPDSTHQHPNHPLYMMRQAQQQQALQSHLLRRQSRSAPPPHQPQPQPTVHPSQQGPYAEGIYQSHQDMRPQAHHSSAEMLHQAHKAPAHHSSAEILHQLQQSQAHHSSAEMLQQMEQVHAHFSSSERLHQMHKTKAHHSSTEVLHQGHQMQQMQLHHSSTELLHQAHQMHRGQAHHSSTELLHQMHNPQAHHSSTELLHQAHQMHQTKPHHSSTELLHEAQQEPASLPGQLNRDSYSHQSRRSLKGHHQTQVSQQGRHQEQQIHQTHHPQPTKPSPQRPHSIQQTHHHSNTPQIHHIHHMTPQPPPQDYQHQIHVIHPPHQPHRPQPLLSTFQPLQPHQPTISTFQPLSQHYQSQHQVQPSTQATRPQSQPSHHLLQLQHQPQTQSHHKQSHGQSQPQSLPHSLSDPSEHLEPPPPPPLPPPCSPPPLPRPLLSRMDSNHMSVKRLRWEQVENSEGTIWGQLGANSDYEKLHDMVKYLDLELHFGTQKSSIPVPEPSHLPETFKKKDVIEILSHKKAYNASILIAHLKLSPGELRQILMNMVTDRLEPAHIKQLLLYAPDAEEVKKYEGYRQDPSKLSEPDQFVLQMLSVPEYKTRLQSLLFKCSLQEKTEELRGAYDCLYKASMELKTSKKLAKILEFVLAMGNYLNNSQPKTNKTTGFKINFLTELSTTKTVDGKSTFLHILVKSLCHHFPEVLDFSKDLTMVPLAAKVNQRAITSDLNDLHTTIQDIRSACQKMPVTAEDRFAVAMSNFLENSHPAVQSLDSLQQRAMEEFSKTASFFGEDGKGTNTEAFFGIFAEFIGKFEKALNDQQAAENQKSPRSPRMASPLA</sequence>
<feature type="compositionally biased region" description="Pro residues" evidence="28">
    <location>
        <begin position="1923"/>
        <end position="1934"/>
    </location>
</feature>
<evidence type="ECO:0000313" key="32">
    <source>
        <dbReference type="EMBL" id="KAA8585052.1"/>
    </source>
</evidence>
<dbReference type="InterPro" id="IPR001478">
    <property type="entry name" value="PDZ"/>
</dbReference>
<dbReference type="Proteomes" id="UP000327493">
    <property type="component" value="Chromosome 15"/>
</dbReference>
<dbReference type="SUPFAM" id="SSF50156">
    <property type="entry name" value="PDZ domain-like"/>
    <property type="match status" value="3"/>
</dbReference>
<feature type="domain" description="PDZ" evidence="29">
    <location>
        <begin position="1091"/>
        <end position="1168"/>
    </location>
</feature>
<keyword evidence="33" id="KW-1185">Reference proteome</keyword>
<dbReference type="InterPro" id="IPR015425">
    <property type="entry name" value="FH2_Formin"/>
</dbReference>
<comment type="subcellular location">
    <subcellularLocation>
        <location evidence="2">Cytoplasm</location>
    </subcellularLocation>
    <subcellularLocation>
        <location evidence="3">Nucleus</location>
        <location evidence="3">Nucleoplasm</location>
    </subcellularLocation>
</comment>
<keyword evidence="27" id="KW-0175">Coiled coil</keyword>
<name>A0A5J5CS13_9PERO</name>
<evidence type="ECO:0000256" key="7">
    <source>
        <dbReference type="ARBA" id="ARBA00022491"/>
    </source>
</evidence>
<keyword evidence="16" id="KW-0862">Zinc</keyword>
<evidence type="ECO:0000259" key="31">
    <source>
        <dbReference type="PROSITE" id="PS51444"/>
    </source>
</evidence>
<feature type="region of interest" description="Disordered" evidence="28">
    <location>
        <begin position="1532"/>
        <end position="1682"/>
    </location>
</feature>
<feature type="region of interest" description="Disordered" evidence="28">
    <location>
        <begin position="1024"/>
        <end position="1072"/>
    </location>
</feature>
<evidence type="ECO:0000256" key="17">
    <source>
        <dbReference type="ARBA" id="ARBA00023015"/>
    </source>
</evidence>
<feature type="compositionally biased region" description="Pro residues" evidence="28">
    <location>
        <begin position="1659"/>
        <end position="1671"/>
    </location>
</feature>
<feature type="compositionally biased region" description="Basic residues" evidence="28">
    <location>
        <begin position="2125"/>
        <end position="2134"/>
    </location>
</feature>
<dbReference type="SMART" id="SM00228">
    <property type="entry name" value="PDZ"/>
    <property type="match status" value="3"/>
</dbReference>
<feature type="compositionally biased region" description="Basic and acidic residues" evidence="28">
    <location>
        <begin position="1506"/>
        <end position="1515"/>
    </location>
</feature>
<evidence type="ECO:0000256" key="26">
    <source>
        <dbReference type="PROSITE-ProRule" id="PRU00042"/>
    </source>
</evidence>
<evidence type="ECO:0000256" key="12">
    <source>
        <dbReference type="ARBA" id="ARBA00022737"/>
    </source>
</evidence>
<keyword evidence="18" id="KW-0238">DNA-binding</keyword>
<feature type="compositionally biased region" description="Low complexity" evidence="28">
    <location>
        <begin position="1904"/>
        <end position="1914"/>
    </location>
</feature>
<dbReference type="InterPro" id="IPR013087">
    <property type="entry name" value="Znf_C2H2_type"/>
</dbReference>
<dbReference type="GO" id="GO:0008270">
    <property type="term" value="F:zinc ion binding"/>
    <property type="evidence" value="ECO:0007669"/>
    <property type="project" value="UniProtKB-KW"/>
</dbReference>
<organism evidence="32 33">
    <name type="scientific">Etheostoma spectabile</name>
    <name type="common">orangethroat darter</name>
    <dbReference type="NCBI Taxonomy" id="54343"/>
    <lineage>
        <taxon>Eukaryota</taxon>
        <taxon>Metazoa</taxon>
        <taxon>Chordata</taxon>
        <taxon>Craniata</taxon>
        <taxon>Vertebrata</taxon>
        <taxon>Euteleostomi</taxon>
        <taxon>Actinopterygii</taxon>
        <taxon>Neopterygii</taxon>
        <taxon>Teleostei</taxon>
        <taxon>Neoteleostei</taxon>
        <taxon>Acanthomorphata</taxon>
        <taxon>Eupercaria</taxon>
        <taxon>Perciformes</taxon>
        <taxon>Percoidei</taxon>
        <taxon>Percidae</taxon>
        <taxon>Etheostomatinae</taxon>
        <taxon>Etheostoma</taxon>
    </lineage>
</organism>
<feature type="domain" description="FH2" evidence="31">
    <location>
        <begin position="2319"/>
        <end position="2716"/>
    </location>
</feature>
<feature type="compositionally biased region" description="Polar residues" evidence="28">
    <location>
        <begin position="2696"/>
        <end position="2706"/>
    </location>
</feature>
<feature type="domain" description="C2H2-type" evidence="30">
    <location>
        <begin position="37"/>
        <end position="64"/>
    </location>
</feature>
<feature type="compositionally biased region" description="Low complexity" evidence="28">
    <location>
        <begin position="2253"/>
        <end position="2271"/>
    </location>
</feature>
<dbReference type="FunFam" id="3.30.160.60:FF:000702">
    <property type="entry name" value="Transcription factor E4F1 isoform 1"/>
    <property type="match status" value="1"/>
</dbReference>
<dbReference type="PANTHER" id="PTHR45725">
    <property type="entry name" value="FORMIN HOMOLOGY 2 FAMILY MEMBER"/>
    <property type="match status" value="1"/>
</dbReference>
<evidence type="ECO:0000256" key="21">
    <source>
        <dbReference type="ARBA" id="ARBA00023306"/>
    </source>
</evidence>
<feature type="compositionally biased region" description="Polar residues" evidence="28">
    <location>
        <begin position="16"/>
        <end position="27"/>
    </location>
</feature>
<keyword evidence="12" id="KW-0677">Repeat</keyword>
<dbReference type="SUPFAM" id="SSF101447">
    <property type="entry name" value="Formin homology 2 domain (FH2 domain)"/>
    <property type="match status" value="1"/>
</dbReference>
<comment type="pathway">
    <text evidence="4">Protein modification; protein ubiquitination.</text>
</comment>
<feature type="domain" description="C2H2-type" evidence="30">
    <location>
        <begin position="511"/>
        <end position="538"/>
    </location>
</feature>
<dbReference type="PROSITE" id="PS50106">
    <property type="entry name" value="PDZ"/>
    <property type="match status" value="3"/>
</dbReference>
<dbReference type="InterPro" id="IPR051425">
    <property type="entry name" value="Formin_Homology"/>
</dbReference>
<dbReference type="SUPFAM" id="SSF57667">
    <property type="entry name" value="beta-beta-alpha zinc fingers"/>
    <property type="match status" value="5"/>
</dbReference>
<keyword evidence="15" id="KW-0833">Ubl conjugation pathway</keyword>
<feature type="domain" description="C2H2-type" evidence="30">
    <location>
        <begin position="399"/>
        <end position="426"/>
    </location>
</feature>
<evidence type="ECO:0000259" key="29">
    <source>
        <dbReference type="PROSITE" id="PS50106"/>
    </source>
</evidence>
<evidence type="ECO:0000256" key="6">
    <source>
        <dbReference type="ARBA" id="ARBA00022490"/>
    </source>
</evidence>
<keyword evidence="20" id="KW-0539">Nucleus</keyword>
<feature type="domain" description="PDZ" evidence="29">
    <location>
        <begin position="771"/>
        <end position="829"/>
    </location>
</feature>